<protein>
    <submittedName>
        <fullName evidence="1">Uncharacterized protein</fullName>
    </submittedName>
</protein>
<keyword evidence="2" id="KW-1185">Reference proteome</keyword>
<gene>
    <name evidence="1" type="ORF">Syun_014697</name>
</gene>
<dbReference type="EMBL" id="JBBNAF010000006">
    <property type="protein sequence ID" value="KAK9135367.1"/>
    <property type="molecule type" value="Genomic_DNA"/>
</dbReference>
<proteinExistence type="predicted"/>
<organism evidence="1 2">
    <name type="scientific">Stephania yunnanensis</name>
    <dbReference type="NCBI Taxonomy" id="152371"/>
    <lineage>
        <taxon>Eukaryota</taxon>
        <taxon>Viridiplantae</taxon>
        <taxon>Streptophyta</taxon>
        <taxon>Embryophyta</taxon>
        <taxon>Tracheophyta</taxon>
        <taxon>Spermatophyta</taxon>
        <taxon>Magnoliopsida</taxon>
        <taxon>Ranunculales</taxon>
        <taxon>Menispermaceae</taxon>
        <taxon>Menispermoideae</taxon>
        <taxon>Cissampelideae</taxon>
        <taxon>Stephania</taxon>
    </lineage>
</organism>
<name>A0AAP0P918_9MAGN</name>
<reference evidence="1 2" key="1">
    <citation type="submission" date="2024-01" db="EMBL/GenBank/DDBJ databases">
        <title>Genome assemblies of Stephania.</title>
        <authorList>
            <person name="Yang L."/>
        </authorList>
    </citation>
    <scope>NUCLEOTIDE SEQUENCE [LARGE SCALE GENOMIC DNA]</scope>
    <source>
        <strain evidence="1">YNDBR</strain>
        <tissue evidence="1">Leaf</tissue>
    </source>
</reference>
<accession>A0AAP0P918</accession>
<evidence type="ECO:0000313" key="2">
    <source>
        <dbReference type="Proteomes" id="UP001420932"/>
    </source>
</evidence>
<sequence length="112" mass="12891">MRSAGVKRNIARNDVLIQWQSDMWWPTGSAVSYSTLRVARLERDGVSVEQFKQTHYEGSFGLGSLSNQEVRARFQEYNKDTFSDLGSIRVRNPRKYIGGSIYEYEAGFFLIV</sequence>
<dbReference type="AlphaFoldDB" id="A0AAP0P918"/>
<evidence type="ECO:0000313" key="1">
    <source>
        <dbReference type="EMBL" id="KAK9135367.1"/>
    </source>
</evidence>
<dbReference type="Proteomes" id="UP001420932">
    <property type="component" value="Unassembled WGS sequence"/>
</dbReference>
<comment type="caution">
    <text evidence="1">The sequence shown here is derived from an EMBL/GenBank/DDBJ whole genome shotgun (WGS) entry which is preliminary data.</text>
</comment>